<accession>A0A1D1VH56</accession>
<gene>
    <name evidence="1" type="primary">RvY_11766-1</name>
    <name evidence="1" type="synonym">RvY_11766.1</name>
    <name evidence="1" type="ORF">RvY_11766</name>
</gene>
<comment type="caution">
    <text evidence="1">The sequence shown here is derived from an EMBL/GenBank/DDBJ whole genome shotgun (WGS) entry which is preliminary data.</text>
</comment>
<evidence type="ECO:0000313" key="2">
    <source>
        <dbReference type="Proteomes" id="UP000186922"/>
    </source>
</evidence>
<name>A0A1D1VH56_RAMVA</name>
<protein>
    <submittedName>
        <fullName evidence="1">Uncharacterized protein</fullName>
    </submittedName>
</protein>
<reference evidence="1 2" key="1">
    <citation type="journal article" date="2016" name="Nat. Commun.">
        <title>Extremotolerant tardigrade genome and improved radiotolerance of human cultured cells by tardigrade-unique protein.</title>
        <authorList>
            <person name="Hashimoto T."/>
            <person name="Horikawa D.D."/>
            <person name="Saito Y."/>
            <person name="Kuwahara H."/>
            <person name="Kozuka-Hata H."/>
            <person name="Shin-I T."/>
            <person name="Minakuchi Y."/>
            <person name="Ohishi K."/>
            <person name="Motoyama A."/>
            <person name="Aizu T."/>
            <person name="Enomoto A."/>
            <person name="Kondo K."/>
            <person name="Tanaka S."/>
            <person name="Hara Y."/>
            <person name="Koshikawa S."/>
            <person name="Sagara H."/>
            <person name="Miura T."/>
            <person name="Yokobori S."/>
            <person name="Miyagawa K."/>
            <person name="Suzuki Y."/>
            <person name="Kubo T."/>
            <person name="Oyama M."/>
            <person name="Kohara Y."/>
            <person name="Fujiyama A."/>
            <person name="Arakawa K."/>
            <person name="Katayama T."/>
            <person name="Toyoda A."/>
            <person name="Kunieda T."/>
        </authorList>
    </citation>
    <scope>NUCLEOTIDE SEQUENCE [LARGE SCALE GENOMIC DNA]</scope>
    <source>
        <strain evidence="1 2">YOKOZUNA-1</strain>
    </source>
</reference>
<organism evidence="1 2">
    <name type="scientific">Ramazzottius varieornatus</name>
    <name type="common">Water bear</name>
    <name type="synonym">Tardigrade</name>
    <dbReference type="NCBI Taxonomy" id="947166"/>
    <lineage>
        <taxon>Eukaryota</taxon>
        <taxon>Metazoa</taxon>
        <taxon>Ecdysozoa</taxon>
        <taxon>Tardigrada</taxon>
        <taxon>Eutardigrada</taxon>
        <taxon>Parachela</taxon>
        <taxon>Hypsibioidea</taxon>
        <taxon>Ramazzottiidae</taxon>
        <taxon>Ramazzottius</taxon>
    </lineage>
</organism>
<proteinExistence type="predicted"/>
<keyword evidence="2" id="KW-1185">Reference proteome</keyword>
<sequence>MSAMHHNVLRACRGLDRASEEPLIGPRPRCHPSDGVDVASTTGQAMALPLVTDQFI</sequence>
<evidence type="ECO:0000313" key="1">
    <source>
        <dbReference type="EMBL" id="GAV00987.1"/>
    </source>
</evidence>
<dbReference type="AlphaFoldDB" id="A0A1D1VH56"/>
<dbReference type="EMBL" id="BDGG01000006">
    <property type="protein sequence ID" value="GAV00987.1"/>
    <property type="molecule type" value="Genomic_DNA"/>
</dbReference>
<dbReference type="Proteomes" id="UP000186922">
    <property type="component" value="Unassembled WGS sequence"/>
</dbReference>